<keyword evidence="1" id="KW-0812">Transmembrane</keyword>
<gene>
    <name evidence="2" type="ORF">GE115_05180</name>
</gene>
<feature type="transmembrane region" description="Helical" evidence="1">
    <location>
        <begin position="16"/>
        <end position="34"/>
    </location>
</feature>
<keyword evidence="3" id="KW-1185">Reference proteome</keyword>
<accession>A0A6I2F4I2</accession>
<dbReference type="EMBL" id="WJIF01000002">
    <property type="protein sequence ID" value="MRG59264.1"/>
    <property type="molecule type" value="Genomic_DNA"/>
</dbReference>
<evidence type="ECO:0000256" key="1">
    <source>
        <dbReference type="SAM" id="Phobius"/>
    </source>
</evidence>
<dbReference type="AlphaFoldDB" id="A0A6I2F4I2"/>
<feature type="transmembrane region" description="Helical" evidence="1">
    <location>
        <begin position="40"/>
        <end position="59"/>
    </location>
</feature>
<comment type="caution">
    <text evidence="2">The sequence shown here is derived from an EMBL/GenBank/DDBJ whole genome shotgun (WGS) entry which is preliminary data.</text>
</comment>
<evidence type="ECO:0000313" key="2">
    <source>
        <dbReference type="EMBL" id="MRG59264.1"/>
    </source>
</evidence>
<evidence type="ECO:0000313" key="3">
    <source>
        <dbReference type="Proteomes" id="UP000431080"/>
    </source>
</evidence>
<dbReference type="Proteomes" id="UP000431080">
    <property type="component" value="Unassembled WGS sequence"/>
</dbReference>
<proteinExistence type="predicted"/>
<keyword evidence="1" id="KW-1133">Transmembrane helix</keyword>
<dbReference type="RefSeq" id="WP_153683700.1">
    <property type="nucleotide sequence ID" value="NZ_WJIF01000002.1"/>
</dbReference>
<keyword evidence="1" id="KW-0472">Membrane</keyword>
<reference evidence="2 3" key="1">
    <citation type="submission" date="2019-10" db="EMBL/GenBank/DDBJ databases">
        <authorList>
            <person name="Nie G."/>
            <person name="Ming H."/>
            <person name="Yi B."/>
        </authorList>
    </citation>
    <scope>NUCLEOTIDE SEQUENCE [LARGE SCALE GENOMIC DNA]</scope>
    <source>
        <strain evidence="2 3">CFH 90414</strain>
    </source>
</reference>
<organism evidence="2 3">
    <name type="scientific">Agromyces agglutinans</name>
    <dbReference type="NCBI Taxonomy" id="2662258"/>
    <lineage>
        <taxon>Bacteria</taxon>
        <taxon>Bacillati</taxon>
        <taxon>Actinomycetota</taxon>
        <taxon>Actinomycetes</taxon>
        <taxon>Micrococcales</taxon>
        <taxon>Microbacteriaceae</taxon>
        <taxon>Agromyces</taxon>
    </lineage>
</organism>
<name>A0A6I2F4I2_9MICO</name>
<sequence>MGLLRTWWATPRVRRAVARWLVAIGAILALIGLLTARWGLLVVGVVVVGLGASAGPARIRRDR</sequence>
<protein>
    <submittedName>
        <fullName evidence="2">Uncharacterized protein</fullName>
    </submittedName>
</protein>